<feature type="transmembrane region" description="Helical" evidence="1">
    <location>
        <begin position="53"/>
        <end position="79"/>
    </location>
</feature>
<dbReference type="AlphaFoldDB" id="A0A512DZ83"/>
<protein>
    <submittedName>
        <fullName evidence="2">Nitrous oxide metabolic protein</fullName>
    </submittedName>
</protein>
<gene>
    <name evidence="2" type="primary">nosY_2</name>
    <name evidence="2" type="ORF">SAE02_59440</name>
</gene>
<keyword evidence="1" id="KW-0472">Membrane</keyword>
<dbReference type="Pfam" id="PF12679">
    <property type="entry name" value="ABC2_membrane_2"/>
    <property type="match status" value="1"/>
</dbReference>
<sequence length="276" mass="28841">MRHILTLAGREIRDGLRNRWVLAITVLMAALALTLSFLGSAPTGNVGVGPVEVTIVSLSSLTIFLLPLIALLLSFDALVGEFERGTMMLLLTYPVSRLQIIIGKFLGHVSILAFATVLGYGAAGIALAAAGNGNGFAVWRPFVAMIGSSVLLGAAFVALGYLISAAVGNRGTAAGLAVGVWLAFVLLYDMALLGALVADQGRTLTPEVVNLLLLLNPADAYRLFNLTGFANVSVFAGMAGLAETLRLPPALLLTALAAWIAVPLTLAAMIFQRRQV</sequence>
<dbReference type="PANTHER" id="PTHR43471">
    <property type="entry name" value="ABC TRANSPORTER PERMEASE"/>
    <property type="match status" value="1"/>
</dbReference>
<dbReference type="Proteomes" id="UP000321523">
    <property type="component" value="Unassembled WGS sequence"/>
</dbReference>
<feature type="transmembrane region" description="Helical" evidence="1">
    <location>
        <begin position="142"/>
        <end position="163"/>
    </location>
</feature>
<evidence type="ECO:0000313" key="3">
    <source>
        <dbReference type="Proteomes" id="UP000321523"/>
    </source>
</evidence>
<dbReference type="GO" id="GO:0140359">
    <property type="term" value="F:ABC-type transporter activity"/>
    <property type="evidence" value="ECO:0007669"/>
    <property type="project" value="InterPro"/>
</dbReference>
<dbReference type="PANTHER" id="PTHR43471:SF1">
    <property type="entry name" value="ABC TRANSPORTER PERMEASE PROTEIN NOSY-RELATED"/>
    <property type="match status" value="1"/>
</dbReference>
<feature type="transmembrane region" description="Helical" evidence="1">
    <location>
        <begin position="105"/>
        <end position="130"/>
    </location>
</feature>
<comment type="caution">
    <text evidence="2">The sequence shown here is derived from an EMBL/GenBank/DDBJ whole genome shotgun (WGS) entry which is preliminary data.</text>
</comment>
<keyword evidence="1" id="KW-0812">Transmembrane</keyword>
<accession>A0A512DZ83</accession>
<dbReference type="EMBL" id="BJYZ01000031">
    <property type="protein sequence ID" value="GEO41796.1"/>
    <property type="molecule type" value="Genomic_DNA"/>
</dbReference>
<dbReference type="OrthoDB" id="9805862at2"/>
<dbReference type="RefSeq" id="WP_044435232.1">
    <property type="nucleotide sequence ID" value="NZ_BJYZ01000031.1"/>
</dbReference>
<organism evidence="2 3">
    <name type="scientific">Skermanella aerolata</name>
    <dbReference type="NCBI Taxonomy" id="393310"/>
    <lineage>
        <taxon>Bacteria</taxon>
        <taxon>Pseudomonadati</taxon>
        <taxon>Pseudomonadota</taxon>
        <taxon>Alphaproteobacteria</taxon>
        <taxon>Rhodospirillales</taxon>
        <taxon>Azospirillaceae</taxon>
        <taxon>Skermanella</taxon>
    </lineage>
</organism>
<reference evidence="2 3" key="1">
    <citation type="submission" date="2019-07" db="EMBL/GenBank/DDBJ databases">
        <title>Whole genome shotgun sequence of Skermanella aerolata NBRC 106429.</title>
        <authorList>
            <person name="Hosoyama A."/>
            <person name="Uohara A."/>
            <person name="Ohji S."/>
            <person name="Ichikawa N."/>
        </authorList>
    </citation>
    <scope>NUCLEOTIDE SEQUENCE [LARGE SCALE GENOMIC DNA]</scope>
    <source>
        <strain evidence="2 3">NBRC 106429</strain>
    </source>
</reference>
<feature type="transmembrane region" description="Helical" evidence="1">
    <location>
        <begin position="175"/>
        <end position="198"/>
    </location>
</feature>
<feature type="transmembrane region" description="Helical" evidence="1">
    <location>
        <begin position="20"/>
        <end position="41"/>
    </location>
</feature>
<evidence type="ECO:0000313" key="2">
    <source>
        <dbReference type="EMBL" id="GEO41796.1"/>
    </source>
</evidence>
<feature type="transmembrane region" description="Helical" evidence="1">
    <location>
        <begin position="250"/>
        <end position="271"/>
    </location>
</feature>
<proteinExistence type="predicted"/>
<evidence type="ECO:0000256" key="1">
    <source>
        <dbReference type="SAM" id="Phobius"/>
    </source>
</evidence>
<dbReference type="GO" id="GO:0005886">
    <property type="term" value="C:plasma membrane"/>
    <property type="evidence" value="ECO:0007669"/>
    <property type="project" value="UniProtKB-SubCell"/>
</dbReference>
<keyword evidence="3" id="KW-1185">Reference proteome</keyword>
<keyword evidence="1" id="KW-1133">Transmembrane helix</keyword>
<name>A0A512DZ83_9PROT</name>